<comment type="caution">
    <text evidence="4">The sequence shown here is derived from an EMBL/GenBank/DDBJ whole genome shotgun (WGS) entry which is preliminary data.</text>
</comment>
<dbReference type="Pfam" id="PF12552">
    <property type="entry name" value="DUF3741"/>
    <property type="match status" value="1"/>
</dbReference>
<sequence length="934" mass="104851">MAKTSHKPTVRYGRDQSSCMWGFINMFDFRHSRSTQKLLTDKGPGHRHAVGVESCKNKNEMLTDPKTSCPGTPDVEETITAAADTGKPSVKTLIEEEMFSEQDTKKGISNDQVEPKQCNTEQEGHKRMNRKRRTRSRTKSCDVGIETVDVDEKTQCEQPCLQNLVNPSEYGLHIDEIMEEFCNQIHEKSGSYGKHGHRSKVHRRLNQKNPDFEEKLIEAIKRLVNQKLSNEKHATEEEDINPSKELRDVLQILSSDEMFLKLLEGPKSVILKYVQNLCDAQAEKDKGPQGRSSGKPDRIVHGKQHKFFRRRTKSLEKIPSEGNNSLRTPNTIVILKPGPTGLQTSESESDASSLPKSHLIIRNKEANERAGSYFSLTEIKRKLKNAMGKERPQTSSADTLKHSNESSAIRNCERGAKDIVGINSTSKDHFFVEKISRTPTAPRKEKKTHKLKECETSAVHDAPDNKQRASSIYLEAKKHLSELLSNGAGNAEISSRQASRTLGKILSLPDYSTTTMSNPGRDFRQNNGMIQTELSSGDQFRGQENNSSHSGLVIPSSEIHSSVSDIIISKVETPTDATPTDSNKILEIEVESIICSGGNQIISEGHVVEVADVVSQKENNIMDTPENDSSFSTVDDETGDLSEVSKETEWHESMQHVDSCEENQFPFPPLLSPTSTPVTKQVWDLKHAAEVSDRPSPVSVLEPILFEEDISPAGVRSQAVELHMQPQRIQFEEDESLATDQGMSLKTCVADEESIFNYVSEVLQVSGIKWDEFYIRSHTSDRFLDPSIFTEVQCFPNQLCLDKKLLFDCINEVLVEVYARYLGCFPGLLLLKPTIRPVPDMKNAIREIFEGVNWHLRPFPPHHTLDQIVNKDMAKIGSWMDLQFDTEAIIVEIVEAIYEDLTEEILCSCSNQSWESVGSDIPAESMENESASIL</sequence>
<feature type="domain" description="DUF4378" evidence="3">
    <location>
        <begin position="756"/>
        <end position="904"/>
    </location>
</feature>
<feature type="compositionally biased region" description="Basic residues" evidence="1">
    <location>
        <begin position="127"/>
        <end position="138"/>
    </location>
</feature>
<dbReference type="InterPro" id="IPR022212">
    <property type="entry name" value="DUF3741"/>
</dbReference>
<evidence type="ECO:0000259" key="3">
    <source>
        <dbReference type="Pfam" id="PF14309"/>
    </source>
</evidence>
<organism evidence="4 5">
    <name type="scientific">Erythroxylum novogranatense</name>
    <dbReference type="NCBI Taxonomy" id="1862640"/>
    <lineage>
        <taxon>Eukaryota</taxon>
        <taxon>Viridiplantae</taxon>
        <taxon>Streptophyta</taxon>
        <taxon>Embryophyta</taxon>
        <taxon>Tracheophyta</taxon>
        <taxon>Spermatophyta</taxon>
        <taxon>Magnoliopsida</taxon>
        <taxon>eudicotyledons</taxon>
        <taxon>Gunneridae</taxon>
        <taxon>Pentapetalae</taxon>
        <taxon>rosids</taxon>
        <taxon>fabids</taxon>
        <taxon>Malpighiales</taxon>
        <taxon>Erythroxylaceae</taxon>
        <taxon>Erythroxylum</taxon>
    </lineage>
</organism>
<evidence type="ECO:0000313" key="4">
    <source>
        <dbReference type="EMBL" id="KAJ8748859.1"/>
    </source>
</evidence>
<evidence type="ECO:0000313" key="5">
    <source>
        <dbReference type="Proteomes" id="UP001159364"/>
    </source>
</evidence>
<protein>
    <recommendedName>
        <fullName evidence="6">DUF4378 domain-containing protein</fullName>
    </recommendedName>
</protein>
<name>A0AAV8S9Z7_9ROSI</name>
<proteinExistence type="predicted"/>
<evidence type="ECO:0008006" key="6">
    <source>
        <dbReference type="Google" id="ProtNLM"/>
    </source>
</evidence>
<dbReference type="EMBL" id="JAIWQS010000012">
    <property type="protein sequence ID" value="KAJ8748859.1"/>
    <property type="molecule type" value="Genomic_DNA"/>
</dbReference>
<feature type="domain" description="DUF3741" evidence="2">
    <location>
        <begin position="225"/>
        <end position="268"/>
    </location>
</feature>
<reference evidence="4 5" key="1">
    <citation type="submission" date="2021-09" db="EMBL/GenBank/DDBJ databases">
        <title>Genomic insights and catalytic innovation underlie evolution of tropane alkaloids biosynthesis.</title>
        <authorList>
            <person name="Wang Y.-J."/>
            <person name="Tian T."/>
            <person name="Huang J.-P."/>
            <person name="Huang S.-X."/>
        </authorList>
    </citation>
    <scope>NUCLEOTIDE SEQUENCE [LARGE SCALE GENOMIC DNA]</scope>
    <source>
        <strain evidence="4">KIB-2018</strain>
        <tissue evidence="4">Leaf</tissue>
    </source>
</reference>
<feature type="compositionally biased region" description="Polar residues" evidence="1">
    <location>
        <begin position="109"/>
        <end position="121"/>
    </location>
</feature>
<feature type="region of interest" description="Disordered" evidence="1">
    <location>
        <begin position="385"/>
        <end position="406"/>
    </location>
</feature>
<dbReference type="Pfam" id="PF14309">
    <property type="entry name" value="DUF4378"/>
    <property type="match status" value="1"/>
</dbReference>
<dbReference type="PANTHER" id="PTHR47212:SF4">
    <property type="entry name" value="ADHESIN-LIKE PROTEIN, PUTATIVE (DUF3741)-RELATED"/>
    <property type="match status" value="1"/>
</dbReference>
<dbReference type="PANTHER" id="PTHR47212">
    <property type="entry name" value="ADHESIN-LIKE PROTEIN, PUTATIVE (DUF3741)-RELATED"/>
    <property type="match status" value="1"/>
</dbReference>
<dbReference type="InterPro" id="IPR025486">
    <property type="entry name" value="DUF4378"/>
</dbReference>
<dbReference type="AlphaFoldDB" id="A0AAV8S9Z7"/>
<dbReference type="Proteomes" id="UP001159364">
    <property type="component" value="Linkage Group LG12"/>
</dbReference>
<evidence type="ECO:0000259" key="2">
    <source>
        <dbReference type="Pfam" id="PF12552"/>
    </source>
</evidence>
<accession>A0AAV8S9Z7</accession>
<evidence type="ECO:0000256" key="1">
    <source>
        <dbReference type="SAM" id="MobiDB-lite"/>
    </source>
</evidence>
<keyword evidence="5" id="KW-1185">Reference proteome</keyword>
<feature type="region of interest" description="Disordered" evidence="1">
    <location>
        <begin position="109"/>
        <end position="138"/>
    </location>
</feature>
<gene>
    <name evidence="4" type="ORF">K2173_013290</name>
</gene>